<evidence type="ECO:0000313" key="3">
    <source>
        <dbReference type="EMBL" id="MDN5205570.1"/>
    </source>
</evidence>
<dbReference type="Gene3D" id="3.30.70.360">
    <property type="match status" value="1"/>
</dbReference>
<comment type="caution">
    <text evidence="3">The sequence shown here is derived from an EMBL/GenBank/DDBJ whole genome shotgun (WGS) entry which is preliminary data.</text>
</comment>
<sequence length="446" mass="48996">MKRAFQSLLYVGVILIMTGSSSETSVMTRLDNVIKAEVDDLSELYFDLHRHPELSLFEKETSKKMAGELREIGFEVTENFGGYGVVGVYKNGDGPVILYRTDMDALPMQEKTGLPYASKSIAKDADGIEVNTMHSCGHDMHMTVWNGTARALVKMKDQWKGTLVFIGQPAEEIGRGAKLMLDAGLYEKFPLPDYGIGLHCSPTIEAGKVGYGSGFTMANTESVDIIVYGQGSHGATPHQSIDPIVLASLIVMDLQTIVSRTIPPTESAVLTVGSIKGGTKHNIIPDEVRLQLTLRSYKEEVRQMLHKGIERITKGAAIAAGLPENKYPKVVFPEIWTPANYNDPQLTNDLTASARKALGETNVLDAAPLMVGEDFSRYGLTEEDVPTVLFWLGTVPRQRIEQAAKNEEKLPGLHSPFYYPDVELTITTGVKVMSTSILDLMEKGRQ</sequence>
<dbReference type="SUPFAM" id="SSF53187">
    <property type="entry name" value="Zn-dependent exopeptidases"/>
    <property type="match status" value="1"/>
</dbReference>
<feature type="domain" description="Peptidase M20 dimerisation" evidence="2">
    <location>
        <begin position="222"/>
        <end position="314"/>
    </location>
</feature>
<dbReference type="Pfam" id="PF07687">
    <property type="entry name" value="M20_dimer"/>
    <property type="match status" value="1"/>
</dbReference>
<accession>A0ABT8KXQ8</accession>
<dbReference type="Proteomes" id="UP001172082">
    <property type="component" value="Unassembled WGS sequence"/>
</dbReference>
<dbReference type="InterPro" id="IPR011650">
    <property type="entry name" value="Peptidase_M20_dimer"/>
</dbReference>
<dbReference type="PIRSF" id="PIRSF005962">
    <property type="entry name" value="Pept_M20D_amidohydro"/>
    <property type="match status" value="1"/>
</dbReference>
<organism evidence="3 4">
    <name type="scientific">Splendidivirga corallicola</name>
    <dbReference type="NCBI Taxonomy" id="3051826"/>
    <lineage>
        <taxon>Bacteria</taxon>
        <taxon>Pseudomonadati</taxon>
        <taxon>Bacteroidota</taxon>
        <taxon>Cytophagia</taxon>
        <taxon>Cytophagales</taxon>
        <taxon>Splendidivirgaceae</taxon>
        <taxon>Splendidivirga</taxon>
    </lineage>
</organism>
<protein>
    <submittedName>
        <fullName evidence="3">Amidohydrolase</fullName>
    </submittedName>
</protein>
<dbReference type="InterPro" id="IPR017439">
    <property type="entry name" value="Amidohydrolase"/>
</dbReference>
<keyword evidence="4" id="KW-1185">Reference proteome</keyword>
<dbReference type="RefSeq" id="WP_346755591.1">
    <property type="nucleotide sequence ID" value="NZ_JAUJEA010000020.1"/>
</dbReference>
<evidence type="ECO:0000313" key="4">
    <source>
        <dbReference type="Proteomes" id="UP001172082"/>
    </source>
</evidence>
<dbReference type="Gene3D" id="3.40.630.10">
    <property type="entry name" value="Zn peptidases"/>
    <property type="match status" value="1"/>
</dbReference>
<evidence type="ECO:0000259" key="2">
    <source>
        <dbReference type="Pfam" id="PF07687"/>
    </source>
</evidence>
<dbReference type="SUPFAM" id="SSF55031">
    <property type="entry name" value="Bacterial exopeptidase dimerisation domain"/>
    <property type="match status" value="1"/>
</dbReference>
<evidence type="ECO:0000256" key="1">
    <source>
        <dbReference type="ARBA" id="ARBA00022801"/>
    </source>
</evidence>
<dbReference type="EMBL" id="JAUJEA010000020">
    <property type="protein sequence ID" value="MDN5205570.1"/>
    <property type="molecule type" value="Genomic_DNA"/>
</dbReference>
<proteinExistence type="predicted"/>
<dbReference type="Pfam" id="PF01546">
    <property type="entry name" value="Peptidase_M20"/>
    <property type="match status" value="1"/>
</dbReference>
<dbReference type="PANTHER" id="PTHR11014:SF63">
    <property type="entry name" value="METALLOPEPTIDASE, PUTATIVE (AFU_ORTHOLOGUE AFUA_6G09600)-RELATED"/>
    <property type="match status" value="1"/>
</dbReference>
<dbReference type="InterPro" id="IPR036264">
    <property type="entry name" value="Bact_exopeptidase_dim_dom"/>
</dbReference>
<dbReference type="PANTHER" id="PTHR11014">
    <property type="entry name" value="PEPTIDASE M20 FAMILY MEMBER"/>
    <property type="match status" value="1"/>
</dbReference>
<dbReference type="NCBIfam" id="TIGR01891">
    <property type="entry name" value="amidohydrolases"/>
    <property type="match status" value="1"/>
</dbReference>
<keyword evidence="1" id="KW-0378">Hydrolase</keyword>
<gene>
    <name evidence="3" type="ORF">QQ008_29570</name>
</gene>
<name>A0ABT8KXQ8_9BACT</name>
<dbReference type="InterPro" id="IPR002933">
    <property type="entry name" value="Peptidase_M20"/>
</dbReference>
<reference evidence="3" key="1">
    <citation type="submission" date="2023-06" db="EMBL/GenBank/DDBJ databases">
        <title>Genomic of Parafulvivirga corallium.</title>
        <authorList>
            <person name="Wang G."/>
        </authorList>
    </citation>
    <scope>NUCLEOTIDE SEQUENCE</scope>
    <source>
        <strain evidence="3">BMA10</strain>
    </source>
</reference>